<gene>
    <name evidence="1" type="ORF">ASZ90_014874</name>
</gene>
<comment type="caution">
    <text evidence="1">The sequence shown here is derived from an EMBL/GenBank/DDBJ whole genome shotgun (WGS) entry which is preliminary data.</text>
</comment>
<dbReference type="EMBL" id="LNQE01001554">
    <property type="protein sequence ID" value="KUG15457.1"/>
    <property type="molecule type" value="Genomic_DNA"/>
</dbReference>
<organism evidence="1">
    <name type="scientific">hydrocarbon metagenome</name>
    <dbReference type="NCBI Taxonomy" id="938273"/>
    <lineage>
        <taxon>unclassified sequences</taxon>
        <taxon>metagenomes</taxon>
        <taxon>ecological metagenomes</taxon>
    </lineage>
</organism>
<sequence length="43" mass="4858">MGGPGILALEAPYMELSGPYGPTPIPYHRITRILYKGRTVWQR</sequence>
<proteinExistence type="predicted"/>
<protein>
    <submittedName>
        <fullName evidence="1">Uncharacterized protein</fullName>
    </submittedName>
</protein>
<accession>A0A0W8F3Q5</accession>
<dbReference type="AlphaFoldDB" id="A0A0W8F3Q5"/>
<name>A0A0W8F3Q5_9ZZZZ</name>
<evidence type="ECO:0000313" key="1">
    <source>
        <dbReference type="EMBL" id="KUG15457.1"/>
    </source>
</evidence>
<reference evidence="1" key="1">
    <citation type="journal article" date="2015" name="Proc. Natl. Acad. Sci. U.S.A.">
        <title>Networks of energetic and metabolic interactions define dynamics in microbial communities.</title>
        <authorList>
            <person name="Embree M."/>
            <person name="Liu J.K."/>
            <person name="Al-Bassam M.M."/>
            <person name="Zengler K."/>
        </authorList>
    </citation>
    <scope>NUCLEOTIDE SEQUENCE</scope>
</reference>